<sequence length="228" mass="26559">MKNIQVFRGFYTFEDTYRSCPRLSVCAHGEYNKNNFIGYLLVPNANRQVGKMTPNELHNQLFKERGIIDRFRYIRLIVCDAATCEKDYPDSPYNFDESFASAFSKLCPNKIIIGYIGPIYGRTVDFDESNLSYRHDRDVHRHEEVFNIGHIYQLHFGDLSRKRMAKTAFMAEKEAYSKVETNDPITPIPFLRPKVRGKAVNHFDESMVGNASIWFKNGKRIHAEMLLL</sequence>
<protein>
    <submittedName>
        <fullName evidence="1">Uncharacterized protein</fullName>
    </submittedName>
</protein>
<gene>
    <name evidence="1" type="ORF">H8A87_05095</name>
</gene>
<name>A0ABS0U2K7_9GAMM</name>
<evidence type="ECO:0000313" key="1">
    <source>
        <dbReference type="EMBL" id="MBI6548116.1"/>
    </source>
</evidence>
<dbReference type="RefSeq" id="WP_198688906.1">
    <property type="nucleotide sequence ID" value="NZ_CAWPUD010000019.1"/>
</dbReference>
<comment type="caution">
    <text evidence="1">The sequence shown here is derived from an EMBL/GenBank/DDBJ whole genome shotgun (WGS) entry which is preliminary data.</text>
</comment>
<accession>A0ABS0U2K7</accession>
<dbReference type="EMBL" id="JACOII010000022">
    <property type="protein sequence ID" value="MBI6548116.1"/>
    <property type="molecule type" value="Genomic_DNA"/>
</dbReference>
<proteinExistence type="predicted"/>
<organism evidence="1 2">
    <name type="scientific">Xenorhabdus lircayensis</name>
    <dbReference type="NCBI Taxonomy" id="2763499"/>
    <lineage>
        <taxon>Bacteria</taxon>
        <taxon>Pseudomonadati</taxon>
        <taxon>Pseudomonadota</taxon>
        <taxon>Gammaproteobacteria</taxon>
        <taxon>Enterobacterales</taxon>
        <taxon>Morganellaceae</taxon>
        <taxon>Xenorhabdus</taxon>
    </lineage>
</organism>
<evidence type="ECO:0000313" key="2">
    <source>
        <dbReference type="Proteomes" id="UP000696184"/>
    </source>
</evidence>
<dbReference type="Proteomes" id="UP000696184">
    <property type="component" value="Unassembled WGS sequence"/>
</dbReference>
<keyword evidence="2" id="KW-1185">Reference proteome</keyword>
<reference evidence="1 2" key="1">
    <citation type="submission" date="2020-08" db="EMBL/GenBank/DDBJ databases">
        <title>Description of Xenorhabdus lircayensis sp. nov., the symbiotic bacterium associated with the entomopathogenic nematode Steirnernema unicornum.</title>
        <authorList>
            <person name="Castaneda-Alvarez C."/>
            <person name="Prodan S."/>
            <person name="Zamorano A."/>
            <person name="San-Blas E."/>
            <person name="Aballay E."/>
        </authorList>
    </citation>
    <scope>NUCLEOTIDE SEQUENCE [LARGE SCALE GENOMIC DNA]</scope>
    <source>
        <strain evidence="1 2">VLS</strain>
    </source>
</reference>